<name>A0ABZ0HYN6_9HYPH</name>
<dbReference type="Proteomes" id="UP001626536">
    <property type="component" value="Plasmid pRX1"/>
</dbReference>
<protein>
    <submittedName>
        <fullName evidence="2">DUF3991 and TOPRIM domain-containing protein</fullName>
    </submittedName>
</protein>
<dbReference type="Pfam" id="PF13154">
    <property type="entry name" value="DUF3991"/>
    <property type="match status" value="1"/>
</dbReference>
<geneLocation type="plasmid" evidence="2 3">
    <name>pRX1</name>
</geneLocation>
<sequence>MTRSDPEIEELREKVHCAVVLERQSPPWRIDPAESMKHCLKYRRGKGEVLIVNHEGRGWWDPRSDAKGDVFDLVQHFDPSLNFGHVRKTLREFIGLSPSFPEAKRRREKDLPDRLPADRWAARPRFAQDSPSWPYLTQKRGLPLQILDIANAADVLRPGPYGSAWFAHRDDAGRVTHVEIRGPAYKGSLRGGTKVLFRFSRGSGHPTRFALAEAPIDALSLAALEGLRQDTLYAATGGGMGPATIEAIEAILAGMAKTPGALFCSAADANPAGERYALRHQDLAARAGVAFARLAPPIVQGDWNDILVREQQAQLRRTT</sequence>
<keyword evidence="2" id="KW-0614">Plasmid</keyword>
<dbReference type="EMBL" id="CP136863">
    <property type="protein sequence ID" value="WOJ91694.1"/>
    <property type="molecule type" value="Genomic_DNA"/>
</dbReference>
<evidence type="ECO:0000313" key="3">
    <source>
        <dbReference type="Proteomes" id="UP001626536"/>
    </source>
</evidence>
<gene>
    <name evidence="2" type="ORF">RZS28_19815</name>
</gene>
<reference evidence="2 3" key="1">
    <citation type="submission" date="2023-10" db="EMBL/GenBank/DDBJ databases">
        <title>Novel methanotroph of the genus Methylocapsa from a subarctic wetland.</title>
        <authorList>
            <person name="Belova S.E."/>
            <person name="Oshkin I.Y."/>
            <person name="Miroshnikov K."/>
            <person name="Dedysh S.N."/>
        </authorList>
    </citation>
    <scope>NUCLEOTIDE SEQUENCE [LARGE SCALE GENOMIC DNA]</scope>
    <source>
        <strain evidence="2 3">RX1</strain>
        <plasmid evidence="2 3">pRX1</plasmid>
    </source>
</reference>
<dbReference type="InterPro" id="IPR025054">
    <property type="entry name" value="DUF3991"/>
</dbReference>
<keyword evidence="3" id="KW-1185">Reference proteome</keyword>
<proteinExistence type="predicted"/>
<accession>A0ABZ0HYN6</accession>
<evidence type="ECO:0000259" key="1">
    <source>
        <dbReference type="Pfam" id="PF13154"/>
    </source>
</evidence>
<dbReference type="Pfam" id="PF13155">
    <property type="entry name" value="Toprim_2"/>
    <property type="match status" value="1"/>
</dbReference>
<feature type="domain" description="DUF3991" evidence="1">
    <location>
        <begin position="134"/>
        <end position="202"/>
    </location>
</feature>
<evidence type="ECO:0000313" key="2">
    <source>
        <dbReference type="EMBL" id="WOJ91694.1"/>
    </source>
</evidence>
<organism evidence="2 3">
    <name type="scientific">Methylocapsa polymorpha</name>
    <dbReference type="NCBI Taxonomy" id="3080828"/>
    <lineage>
        <taxon>Bacteria</taxon>
        <taxon>Pseudomonadati</taxon>
        <taxon>Pseudomonadota</taxon>
        <taxon>Alphaproteobacteria</taxon>
        <taxon>Hyphomicrobiales</taxon>
        <taxon>Beijerinckiaceae</taxon>
        <taxon>Methylocapsa</taxon>
    </lineage>
</organism>
<dbReference type="RefSeq" id="WP_318655121.1">
    <property type="nucleotide sequence ID" value="NZ_CP136863.1"/>
</dbReference>
<dbReference type="SUPFAM" id="SSF57783">
    <property type="entry name" value="Zinc beta-ribbon"/>
    <property type="match status" value="1"/>
</dbReference>